<dbReference type="RefSeq" id="WP_097155111.1">
    <property type="nucleotide sequence ID" value="NZ_OBEL01000005.1"/>
</dbReference>
<dbReference type="GO" id="GO:0003677">
    <property type="term" value="F:DNA binding"/>
    <property type="evidence" value="ECO:0007669"/>
    <property type="project" value="UniProtKB-KW"/>
</dbReference>
<dbReference type="OrthoDB" id="3170288at2"/>
<dbReference type="GO" id="GO:0006355">
    <property type="term" value="P:regulation of DNA-templated transcription"/>
    <property type="evidence" value="ECO:0007669"/>
    <property type="project" value="InterPro"/>
</dbReference>
<sequence>MQLQNRIFGFLDKIENESQVDGVLEALKGISNDFGYTGFIMCGIPDTGENLEELILLQGWSEDWNVRYLDQSFIDFDPVVERVRTSHLPFEWSEVGGPKVRLSKQARQVMDEAASIGMPDGFCVPVYRPGAFQAALSFGGDGVELSPDDKHALHLVGIYAHNRVRDMLRSSPDKPKKKLTPRECECLKWTSVGKTSWEISQILNISQYTADWYLASAAKKLGAVNRTQAVAEALRQGLIS</sequence>
<dbReference type="Proteomes" id="UP000219439">
    <property type="component" value="Unassembled WGS sequence"/>
</dbReference>
<dbReference type="InterPro" id="IPR036693">
    <property type="entry name" value="TF_LuxR_autoind-bd_dom_sf"/>
</dbReference>
<evidence type="ECO:0000256" key="1">
    <source>
        <dbReference type="ARBA" id="ARBA00023015"/>
    </source>
</evidence>
<dbReference type="InterPro" id="IPR036388">
    <property type="entry name" value="WH-like_DNA-bd_sf"/>
</dbReference>
<gene>
    <name evidence="5" type="ORF">SAMN06265368_3866</name>
</gene>
<organism evidence="5 6">
    <name type="scientific">Cohaesibacter gelatinilyticus</name>
    <dbReference type="NCBI Taxonomy" id="372072"/>
    <lineage>
        <taxon>Bacteria</taxon>
        <taxon>Pseudomonadati</taxon>
        <taxon>Pseudomonadota</taxon>
        <taxon>Alphaproteobacteria</taxon>
        <taxon>Hyphomicrobiales</taxon>
        <taxon>Cohaesibacteraceae</taxon>
    </lineage>
</organism>
<accession>A0A285PKZ1</accession>
<dbReference type="PANTHER" id="PTHR44688:SF25">
    <property type="entry name" value="HTH LUXR-TYPE DOMAIN-CONTAINING PROTEIN"/>
    <property type="match status" value="1"/>
</dbReference>
<evidence type="ECO:0000259" key="4">
    <source>
        <dbReference type="PROSITE" id="PS50043"/>
    </source>
</evidence>
<proteinExistence type="predicted"/>
<keyword evidence="1" id="KW-0805">Transcription regulation</keyword>
<dbReference type="EMBL" id="OBEL01000005">
    <property type="protein sequence ID" value="SNZ20756.1"/>
    <property type="molecule type" value="Genomic_DNA"/>
</dbReference>
<dbReference type="InterPro" id="IPR016032">
    <property type="entry name" value="Sig_transdc_resp-reg_C-effctor"/>
</dbReference>
<dbReference type="SUPFAM" id="SSF75516">
    <property type="entry name" value="Pheromone-binding domain of LuxR-like quorum-sensing transcription factors"/>
    <property type="match status" value="1"/>
</dbReference>
<dbReference type="Pfam" id="PF00196">
    <property type="entry name" value="GerE"/>
    <property type="match status" value="1"/>
</dbReference>
<protein>
    <submittedName>
        <fullName evidence="5">LuxR family transcriptional regulator, quorum sensing-dependent transcriptional regulator</fullName>
    </submittedName>
</protein>
<dbReference type="InterPro" id="IPR005143">
    <property type="entry name" value="TF_LuxR_autoind-bd_dom"/>
</dbReference>
<dbReference type="PRINTS" id="PR00038">
    <property type="entry name" value="HTHLUXR"/>
</dbReference>
<evidence type="ECO:0000313" key="5">
    <source>
        <dbReference type="EMBL" id="SNZ20756.1"/>
    </source>
</evidence>
<dbReference type="Gene3D" id="1.10.10.10">
    <property type="entry name" value="Winged helix-like DNA-binding domain superfamily/Winged helix DNA-binding domain"/>
    <property type="match status" value="1"/>
</dbReference>
<evidence type="ECO:0000256" key="3">
    <source>
        <dbReference type="ARBA" id="ARBA00023163"/>
    </source>
</evidence>
<dbReference type="PANTHER" id="PTHR44688">
    <property type="entry name" value="DNA-BINDING TRANSCRIPTIONAL ACTIVATOR DEVR_DOSR"/>
    <property type="match status" value="1"/>
</dbReference>
<dbReference type="Pfam" id="PF03472">
    <property type="entry name" value="Autoind_bind"/>
    <property type="match status" value="1"/>
</dbReference>
<evidence type="ECO:0000313" key="6">
    <source>
        <dbReference type="Proteomes" id="UP000219439"/>
    </source>
</evidence>
<dbReference type="CDD" id="cd06170">
    <property type="entry name" value="LuxR_C_like"/>
    <property type="match status" value="1"/>
</dbReference>
<evidence type="ECO:0000256" key="2">
    <source>
        <dbReference type="ARBA" id="ARBA00023125"/>
    </source>
</evidence>
<keyword evidence="6" id="KW-1185">Reference proteome</keyword>
<reference evidence="5 6" key="1">
    <citation type="submission" date="2017-09" db="EMBL/GenBank/DDBJ databases">
        <authorList>
            <person name="Ehlers B."/>
            <person name="Leendertz F.H."/>
        </authorList>
    </citation>
    <scope>NUCLEOTIDE SEQUENCE [LARGE SCALE GENOMIC DNA]</scope>
    <source>
        <strain evidence="5 6">DSM 18289</strain>
    </source>
</reference>
<dbReference type="Gene3D" id="3.30.450.80">
    <property type="entry name" value="Transcription factor LuxR-like, autoinducer-binding domain"/>
    <property type="match status" value="1"/>
</dbReference>
<dbReference type="SUPFAM" id="SSF46894">
    <property type="entry name" value="C-terminal effector domain of the bipartite response regulators"/>
    <property type="match status" value="1"/>
</dbReference>
<name>A0A285PKZ1_9HYPH</name>
<dbReference type="AlphaFoldDB" id="A0A285PKZ1"/>
<keyword evidence="2" id="KW-0238">DNA-binding</keyword>
<dbReference type="PROSITE" id="PS50043">
    <property type="entry name" value="HTH_LUXR_2"/>
    <property type="match status" value="1"/>
</dbReference>
<feature type="domain" description="HTH luxR-type" evidence="4">
    <location>
        <begin position="172"/>
        <end position="237"/>
    </location>
</feature>
<keyword evidence="3" id="KW-0804">Transcription</keyword>
<dbReference type="SMART" id="SM00421">
    <property type="entry name" value="HTH_LUXR"/>
    <property type="match status" value="1"/>
</dbReference>
<dbReference type="InterPro" id="IPR000792">
    <property type="entry name" value="Tscrpt_reg_LuxR_C"/>
</dbReference>